<reference evidence="5" key="1">
    <citation type="journal article" date="2019" name="Int. J. Syst. Evol. Microbiol.">
        <title>The Global Catalogue of Microorganisms (GCM) 10K type strain sequencing project: providing services to taxonomists for standard genome sequencing and annotation.</title>
        <authorList>
            <consortium name="The Broad Institute Genomics Platform"/>
            <consortium name="The Broad Institute Genome Sequencing Center for Infectious Disease"/>
            <person name="Wu L."/>
            <person name="Ma J."/>
        </authorList>
    </citation>
    <scope>NUCLEOTIDE SEQUENCE [LARGE SCALE GENOMIC DNA]</scope>
    <source>
        <strain evidence="5">DFY41</strain>
    </source>
</reference>
<dbReference type="PANTHER" id="PTHR37312:SF1">
    <property type="entry name" value="MEMBRANE-BOUND ACYLTRANSFERASE YKRP-RELATED"/>
    <property type="match status" value="1"/>
</dbReference>
<sequence>MTSRDAWLDNAKMALVTLVVVGHAWTLLPDLAVNEWLYDFLYAWHVPAFVLVTGYLSRNFTWTRSRLLSLVTTVAVPYVVFESLMSLYRMRVGGEHLEDVFADPHWPLWYLAALFLWRLATPALRSTPWMIPVSVAVSLAGGVFAGELLDLSRVLGFLPFFALGVHATPERLAVLARPRLRPVAVGVLVGVAGLAAFTDRLASTEWLYYRSRYADLGAGALEGAATRGVLLVIGLAAALSFLALVPRRAGWFSQMGTWTLVVYLFHGFAVKTAAYAGFDDWSDAHPLVSLPLTTALATGLALLLAAGPVARRLTTVVDPYGAILRATEPRRRPVPTPGQAAAPTPESAREREPVGASR</sequence>
<feature type="transmembrane region" description="Helical" evidence="2">
    <location>
        <begin position="12"/>
        <end position="28"/>
    </location>
</feature>
<evidence type="ECO:0000313" key="5">
    <source>
        <dbReference type="Proteomes" id="UP001596087"/>
    </source>
</evidence>
<feature type="compositionally biased region" description="Basic and acidic residues" evidence="1">
    <location>
        <begin position="347"/>
        <end position="358"/>
    </location>
</feature>
<keyword evidence="2" id="KW-1133">Transmembrane helix</keyword>
<keyword evidence="4" id="KW-0808">Transferase</keyword>
<evidence type="ECO:0000313" key="4">
    <source>
        <dbReference type="EMBL" id="MFC5178555.1"/>
    </source>
</evidence>
<feature type="transmembrane region" description="Helical" evidence="2">
    <location>
        <begin position="257"/>
        <end position="278"/>
    </location>
</feature>
<feature type="transmembrane region" description="Helical" evidence="2">
    <location>
        <begin position="284"/>
        <end position="305"/>
    </location>
</feature>
<feature type="transmembrane region" description="Helical" evidence="2">
    <location>
        <begin position="180"/>
        <end position="198"/>
    </location>
</feature>
<evidence type="ECO:0000259" key="3">
    <source>
        <dbReference type="Pfam" id="PF01757"/>
    </source>
</evidence>
<protein>
    <submittedName>
        <fullName evidence="4">Acyltransferase family protein</fullName>
    </submittedName>
</protein>
<keyword evidence="5" id="KW-1185">Reference proteome</keyword>
<dbReference type="Proteomes" id="UP001596087">
    <property type="component" value="Unassembled WGS sequence"/>
</dbReference>
<feature type="domain" description="Acyltransferase 3" evidence="3">
    <location>
        <begin position="6"/>
        <end position="305"/>
    </location>
</feature>
<keyword evidence="4" id="KW-0012">Acyltransferase</keyword>
<accession>A0ABW0BMR7</accession>
<keyword evidence="2" id="KW-0812">Transmembrane</keyword>
<evidence type="ECO:0000256" key="1">
    <source>
        <dbReference type="SAM" id="MobiDB-lite"/>
    </source>
</evidence>
<feature type="transmembrane region" description="Helical" evidence="2">
    <location>
        <begin position="151"/>
        <end position="168"/>
    </location>
</feature>
<dbReference type="EMBL" id="JBHSKD010000026">
    <property type="protein sequence ID" value="MFC5178555.1"/>
    <property type="molecule type" value="Genomic_DNA"/>
</dbReference>
<proteinExistence type="predicted"/>
<feature type="transmembrane region" description="Helical" evidence="2">
    <location>
        <begin position="224"/>
        <end position="245"/>
    </location>
</feature>
<dbReference type="InterPro" id="IPR002656">
    <property type="entry name" value="Acyl_transf_3_dom"/>
</dbReference>
<feature type="transmembrane region" description="Helical" evidence="2">
    <location>
        <begin position="129"/>
        <end position="145"/>
    </location>
</feature>
<evidence type="ECO:0000256" key="2">
    <source>
        <dbReference type="SAM" id="Phobius"/>
    </source>
</evidence>
<dbReference type="Pfam" id="PF01757">
    <property type="entry name" value="Acyl_transf_3"/>
    <property type="match status" value="1"/>
</dbReference>
<feature type="transmembrane region" description="Helical" evidence="2">
    <location>
        <begin position="40"/>
        <end position="56"/>
    </location>
</feature>
<organism evidence="4 5">
    <name type="scientific">Nocardioides taihuensis</name>
    <dbReference type="NCBI Taxonomy" id="1835606"/>
    <lineage>
        <taxon>Bacteria</taxon>
        <taxon>Bacillati</taxon>
        <taxon>Actinomycetota</taxon>
        <taxon>Actinomycetes</taxon>
        <taxon>Propionibacteriales</taxon>
        <taxon>Nocardioidaceae</taxon>
        <taxon>Nocardioides</taxon>
    </lineage>
</organism>
<dbReference type="PANTHER" id="PTHR37312">
    <property type="entry name" value="MEMBRANE-BOUND ACYLTRANSFERASE YKRP-RELATED"/>
    <property type="match status" value="1"/>
</dbReference>
<dbReference type="InterPro" id="IPR052734">
    <property type="entry name" value="Nod_factor_acetyltransferase"/>
</dbReference>
<keyword evidence="2" id="KW-0472">Membrane</keyword>
<feature type="transmembrane region" description="Helical" evidence="2">
    <location>
        <begin position="108"/>
        <end position="124"/>
    </location>
</feature>
<feature type="region of interest" description="Disordered" evidence="1">
    <location>
        <begin position="328"/>
        <end position="358"/>
    </location>
</feature>
<dbReference type="RefSeq" id="WP_378592187.1">
    <property type="nucleotide sequence ID" value="NZ_JBHSKD010000026.1"/>
</dbReference>
<dbReference type="GO" id="GO:0016746">
    <property type="term" value="F:acyltransferase activity"/>
    <property type="evidence" value="ECO:0007669"/>
    <property type="project" value="UniProtKB-KW"/>
</dbReference>
<comment type="caution">
    <text evidence="4">The sequence shown here is derived from an EMBL/GenBank/DDBJ whole genome shotgun (WGS) entry which is preliminary data.</text>
</comment>
<gene>
    <name evidence="4" type="ORF">ACFPGP_17890</name>
</gene>
<feature type="transmembrane region" description="Helical" evidence="2">
    <location>
        <begin position="68"/>
        <end position="88"/>
    </location>
</feature>
<name>A0ABW0BMR7_9ACTN</name>